<evidence type="ECO:0000256" key="2">
    <source>
        <dbReference type="ARBA" id="ARBA00012438"/>
    </source>
</evidence>
<dbReference type="SUPFAM" id="SSF55874">
    <property type="entry name" value="ATPase domain of HSP90 chaperone/DNA topoisomerase II/histidine kinase"/>
    <property type="match status" value="1"/>
</dbReference>
<dbReference type="Gene3D" id="1.20.5.1930">
    <property type="match status" value="1"/>
</dbReference>
<dbReference type="PANTHER" id="PTHR24421:SF10">
    <property type="entry name" value="NITRATE_NITRITE SENSOR PROTEIN NARQ"/>
    <property type="match status" value="1"/>
</dbReference>
<keyword evidence="6 12" id="KW-0418">Kinase</keyword>
<evidence type="ECO:0000256" key="9">
    <source>
        <dbReference type="PROSITE-ProRule" id="PRU00339"/>
    </source>
</evidence>
<dbReference type="InterPro" id="IPR011712">
    <property type="entry name" value="Sig_transdc_His_kin_sub3_dim/P"/>
</dbReference>
<dbReference type="OrthoDB" id="9778366at2"/>
<dbReference type="SUPFAM" id="SSF48452">
    <property type="entry name" value="TPR-like"/>
    <property type="match status" value="2"/>
</dbReference>
<evidence type="ECO:0000256" key="7">
    <source>
        <dbReference type="ARBA" id="ARBA00022840"/>
    </source>
</evidence>
<evidence type="ECO:0000256" key="1">
    <source>
        <dbReference type="ARBA" id="ARBA00000085"/>
    </source>
</evidence>
<dbReference type="STRING" id="929556.Solca_4025"/>
<dbReference type="InterPro" id="IPR050482">
    <property type="entry name" value="Sensor_HK_TwoCompSys"/>
</dbReference>
<dbReference type="EC" id="2.7.13.3" evidence="2"/>
<keyword evidence="4" id="KW-0808">Transferase</keyword>
<reference evidence="12" key="1">
    <citation type="submission" date="2012-02" db="EMBL/GenBank/DDBJ databases">
        <title>The complete genome of Solitalea canadensis DSM 3403.</title>
        <authorList>
            <consortium name="US DOE Joint Genome Institute (JGI-PGF)"/>
            <person name="Lucas S."/>
            <person name="Copeland A."/>
            <person name="Lapidus A."/>
            <person name="Glavina del Rio T."/>
            <person name="Dalin E."/>
            <person name="Tice H."/>
            <person name="Bruce D."/>
            <person name="Goodwin L."/>
            <person name="Pitluck S."/>
            <person name="Peters L."/>
            <person name="Ovchinnikova G."/>
            <person name="Lu M."/>
            <person name="Kyrpides N."/>
            <person name="Mavromatis K."/>
            <person name="Ivanova N."/>
            <person name="Brettin T."/>
            <person name="Detter J.C."/>
            <person name="Han C."/>
            <person name="Larimer F."/>
            <person name="Land M."/>
            <person name="Hauser L."/>
            <person name="Markowitz V."/>
            <person name="Cheng J.-F."/>
            <person name="Hugenholtz P."/>
            <person name="Woyke T."/>
            <person name="Wu D."/>
            <person name="Spring S."/>
            <person name="Schroeder M."/>
            <person name="Kopitz M."/>
            <person name="Brambilla E."/>
            <person name="Klenk H.-P."/>
            <person name="Eisen J.A."/>
        </authorList>
    </citation>
    <scope>NUCLEOTIDE SEQUENCE</scope>
    <source>
        <strain evidence="12">DSM 3403</strain>
    </source>
</reference>
<dbReference type="KEGG" id="scn:Solca_4025"/>
<dbReference type="PROSITE" id="PS50109">
    <property type="entry name" value="HIS_KIN"/>
    <property type="match status" value="1"/>
</dbReference>
<feature type="repeat" description="TPR" evidence="9">
    <location>
        <begin position="158"/>
        <end position="191"/>
    </location>
</feature>
<evidence type="ECO:0000256" key="10">
    <source>
        <dbReference type="SAM" id="Phobius"/>
    </source>
</evidence>
<dbReference type="InterPro" id="IPR011990">
    <property type="entry name" value="TPR-like_helical_dom_sf"/>
</dbReference>
<keyword evidence="10" id="KW-0812">Transmembrane</keyword>
<dbReference type="GO" id="GO:0016020">
    <property type="term" value="C:membrane"/>
    <property type="evidence" value="ECO:0007669"/>
    <property type="project" value="InterPro"/>
</dbReference>
<dbReference type="CDD" id="cd16917">
    <property type="entry name" value="HATPase_UhpB-NarQ-NarX-like"/>
    <property type="match status" value="1"/>
</dbReference>
<evidence type="ECO:0000259" key="11">
    <source>
        <dbReference type="PROSITE" id="PS50109"/>
    </source>
</evidence>
<dbReference type="AlphaFoldDB" id="H8KMM5"/>
<evidence type="ECO:0000256" key="3">
    <source>
        <dbReference type="ARBA" id="ARBA00022553"/>
    </source>
</evidence>
<dbReference type="Proteomes" id="UP000007590">
    <property type="component" value="Chromosome"/>
</dbReference>
<keyword evidence="8" id="KW-0902">Two-component regulatory system</keyword>
<feature type="transmembrane region" description="Helical" evidence="10">
    <location>
        <begin position="396"/>
        <end position="418"/>
    </location>
</feature>
<dbReference type="GO" id="GO:0046983">
    <property type="term" value="F:protein dimerization activity"/>
    <property type="evidence" value="ECO:0007669"/>
    <property type="project" value="InterPro"/>
</dbReference>
<keyword evidence="3" id="KW-0597">Phosphoprotein</keyword>
<dbReference type="InterPro" id="IPR005467">
    <property type="entry name" value="His_kinase_dom"/>
</dbReference>
<dbReference type="SMART" id="SM00028">
    <property type="entry name" value="TPR"/>
    <property type="match status" value="3"/>
</dbReference>
<dbReference type="SMART" id="SM00387">
    <property type="entry name" value="HATPase_c"/>
    <property type="match status" value="1"/>
</dbReference>
<evidence type="ECO:0000256" key="6">
    <source>
        <dbReference type="ARBA" id="ARBA00022777"/>
    </source>
</evidence>
<dbReference type="InterPro" id="IPR019734">
    <property type="entry name" value="TPR_rpt"/>
</dbReference>
<keyword evidence="10" id="KW-1133">Transmembrane helix</keyword>
<keyword evidence="7" id="KW-0067">ATP-binding</keyword>
<organism evidence="12 13">
    <name type="scientific">Solitalea canadensis (strain ATCC 29591 / DSM 3403 / JCM 21819 / LMG 8368 / NBRC 15130 / NCIMB 12057 / USAM 9D)</name>
    <name type="common">Flexibacter canadensis</name>
    <dbReference type="NCBI Taxonomy" id="929556"/>
    <lineage>
        <taxon>Bacteria</taxon>
        <taxon>Pseudomonadati</taxon>
        <taxon>Bacteroidota</taxon>
        <taxon>Sphingobacteriia</taxon>
        <taxon>Sphingobacteriales</taxon>
        <taxon>Sphingobacteriaceae</taxon>
        <taxon>Solitalea</taxon>
    </lineage>
</organism>
<proteinExistence type="predicted"/>
<evidence type="ECO:0000256" key="4">
    <source>
        <dbReference type="ARBA" id="ARBA00022679"/>
    </source>
</evidence>
<sequence>MRFVFPFFTALLLLIGLNSFGQDLVYQNLMAGKDDSAKIIRLANYAQKFKDADKVKAVELYGTLLKLSKKLGYPYWEGMSWFNFGYIHAREAKDSLAIVDFQKALTHLKKTDRQDQIASCYINMAALSGRMGKIDQQLQFSQIATQILEPTKYKNLLMYVYNSLGATFYNLDEYDKGLYYFRKAINLGRQINNTSEIVNSFLGVTNCLSSKKRFQEALNNANEALKIASTTKDDFDLCVAHTAFTQLYLQWKKPNPLIKHANEIIKHSVAFGDVQYQLIGLMALADGYGLANEHQKRIYYLDKALAIGKESKTVLQLDDIYKGLSEAHNGLQNYSKALGYYKLFVAHRDSANNLKTKKSAAELDLKYQTVQKEKELSNQRLHIAQNEVLIQKNRQYAFYGLATAIILLLLFILGYLFYRNKRKEYIRDTEALKKDKEIQLLQAVMQGEEQERSRVAKDLHDGVAGMLTASRLHFNSLTPQYDVLIKSPAFRQGVQLLDEAAAEIRKTSHNLMSEILVHYGLDYAIRKYCNNINNSNAIEFVYNSWGEIGRFNDSFELSVYRIVQELLNNILKHSNASQTLVQMNQQDTNLFITIEDNGIGIQEGSKTLDGTGLKNLTSRVEVLNGKIEIESSPGNGVSAYLEFDVTLLQKFNYI</sequence>
<name>H8KMM5_SOLCM</name>
<dbReference type="InterPro" id="IPR003594">
    <property type="entry name" value="HATPase_dom"/>
</dbReference>
<evidence type="ECO:0000256" key="5">
    <source>
        <dbReference type="ARBA" id="ARBA00022741"/>
    </source>
</evidence>
<protein>
    <recommendedName>
        <fullName evidence="2">histidine kinase</fullName>
        <ecNumber evidence="2">2.7.13.3</ecNumber>
    </recommendedName>
</protein>
<dbReference type="PROSITE" id="PS50005">
    <property type="entry name" value="TPR"/>
    <property type="match status" value="1"/>
</dbReference>
<dbReference type="InterPro" id="IPR036890">
    <property type="entry name" value="HATPase_C_sf"/>
</dbReference>
<feature type="domain" description="Histidine kinase" evidence="11">
    <location>
        <begin position="559"/>
        <end position="647"/>
    </location>
</feature>
<keyword evidence="9" id="KW-0802">TPR repeat</keyword>
<evidence type="ECO:0000256" key="8">
    <source>
        <dbReference type="ARBA" id="ARBA00023012"/>
    </source>
</evidence>
<comment type="catalytic activity">
    <reaction evidence="1">
        <text>ATP + protein L-histidine = ADP + protein N-phospho-L-histidine.</text>
        <dbReference type="EC" id="2.7.13.3"/>
    </reaction>
</comment>
<dbReference type="EMBL" id="CP003349">
    <property type="protein sequence ID" value="AFD09016.1"/>
    <property type="molecule type" value="Genomic_DNA"/>
</dbReference>
<dbReference type="GO" id="GO:0005524">
    <property type="term" value="F:ATP binding"/>
    <property type="evidence" value="ECO:0007669"/>
    <property type="project" value="UniProtKB-KW"/>
</dbReference>
<dbReference type="RefSeq" id="WP_014682239.1">
    <property type="nucleotide sequence ID" value="NC_017770.1"/>
</dbReference>
<dbReference type="Pfam" id="PF02518">
    <property type="entry name" value="HATPase_c"/>
    <property type="match status" value="1"/>
</dbReference>
<dbReference type="eggNOG" id="COG0457">
    <property type="taxonomic scope" value="Bacteria"/>
</dbReference>
<dbReference type="Pfam" id="PF07730">
    <property type="entry name" value="HisKA_3"/>
    <property type="match status" value="1"/>
</dbReference>
<dbReference type="Gene3D" id="3.30.565.10">
    <property type="entry name" value="Histidine kinase-like ATPase, C-terminal domain"/>
    <property type="match status" value="1"/>
</dbReference>
<keyword evidence="5" id="KW-0547">Nucleotide-binding</keyword>
<dbReference type="PANTHER" id="PTHR24421">
    <property type="entry name" value="NITRATE/NITRITE SENSOR PROTEIN NARX-RELATED"/>
    <property type="match status" value="1"/>
</dbReference>
<accession>H8KMM5</accession>
<evidence type="ECO:0000313" key="13">
    <source>
        <dbReference type="Proteomes" id="UP000007590"/>
    </source>
</evidence>
<dbReference type="HOGENOM" id="CLU_000445_106_2_10"/>
<evidence type="ECO:0000313" key="12">
    <source>
        <dbReference type="EMBL" id="AFD09016.1"/>
    </source>
</evidence>
<gene>
    <name evidence="12" type="ordered locus">Solca_4025</name>
</gene>
<dbReference type="Gene3D" id="1.25.40.10">
    <property type="entry name" value="Tetratricopeptide repeat domain"/>
    <property type="match status" value="2"/>
</dbReference>
<dbReference type="eggNOG" id="COG4585">
    <property type="taxonomic scope" value="Bacteria"/>
</dbReference>
<keyword evidence="13" id="KW-1185">Reference proteome</keyword>
<dbReference type="GO" id="GO:0000155">
    <property type="term" value="F:phosphorelay sensor kinase activity"/>
    <property type="evidence" value="ECO:0007669"/>
    <property type="project" value="InterPro"/>
</dbReference>
<keyword evidence="10" id="KW-0472">Membrane</keyword>